<dbReference type="InterPro" id="IPR015798">
    <property type="entry name" value="Cu_amine_oxidase_C"/>
</dbReference>
<evidence type="ECO:0000256" key="7">
    <source>
        <dbReference type="ARBA" id="ARBA00022772"/>
    </source>
</evidence>
<evidence type="ECO:0000256" key="15">
    <source>
        <dbReference type="RuleBase" id="RU000672"/>
    </source>
</evidence>
<evidence type="ECO:0000259" key="17">
    <source>
        <dbReference type="Pfam" id="PF01179"/>
    </source>
</evidence>
<comment type="subunit">
    <text evidence="5">Homodimer.</text>
</comment>
<dbReference type="SUPFAM" id="SSF54416">
    <property type="entry name" value="Amine oxidase N-terminal region"/>
    <property type="match status" value="1"/>
</dbReference>
<evidence type="ECO:0000256" key="3">
    <source>
        <dbReference type="ARBA" id="ARBA00001947"/>
    </source>
</evidence>
<keyword evidence="6 15" id="KW-0479">Metal-binding</keyword>
<proteinExistence type="inferred from homology"/>
<name>A0A0P1BND7_9BASI</name>
<feature type="modified residue" description="2',4',5'-topaquinone" evidence="14">
    <location>
        <position position="433"/>
    </location>
</feature>
<dbReference type="PANTHER" id="PTHR10638:SF86">
    <property type="entry name" value="COPPER AMINE OXIDASE 1-RELATED"/>
    <property type="match status" value="1"/>
</dbReference>
<comment type="catalytic activity">
    <reaction evidence="12">
        <text>a primary methyl amine + O2 + H2O = an aldehyde + H2O2 + NH4(+)</text>
        <dbReference type="Rhea" id="RHEA:16153"/>
        <dbReference type="ChEBI" id="CHEBI:15377"/>
        <dbReference type="ChEBI" id="CHEBI:15379"/>
        <dbReference type="ChEBI" id="CHEBI:16240"/>
        <dbReference type="ChEBI" id="CHEBI:17478"/>
        <dbReference type="ChEBI" id="CHEBI:28938"/>
        <dbReference type="ChEBI" id="CHEBI:228804"/>
        <dbReference type="EC" id="1.4.3.21"/>
    </reaction>
</comment>
<comment type="cofactor">
    <cofactor evidence="15">
        <name>Cu cation</name>
        <dbReference type="ChEBI" id="CHEBI:23378"/>
    </cofactor>
    <text evidence="15">Contains 1 topaquinone per subunit.</text>
</comment>
<evidence type="ECO:0000256" key="12">
    <source>
        <dbReference type="ARBA" id="ARBA00048032"/>
    </source>
</evidence>
<evidence type="ECO:0000256" key="5">
    <source>
        <dbReference type="ARBA" id="ARBA00011738"/>
    </source>
</evidence>
<evidence type="ECO:0000256" key="2">
    <source>
        <dbReference type="ARBA" id="ARBA00001936"/>
    </source>
</evidence>
<dbReference type="EMBL" id="CCYA01000265">
    <property type="protein sequence ID" value="CEH17503.1"/>
    <property type="molecule type" value="Genomic_DNA"/>
</dbReference>
<dbReference type="STRING" id="401625.A0A0P1BND7"/>
<evidence type="ECO:0000313" key="20">
    <source>
        <dbReference type="Proteomes" id="UP000054845"/>
    </source>
</evidence>
<keyword evidence="11" id="KW-0464">Manganese</keyword>
<dbReference type="PANTHER" id="PTHR10638">
    <property type="entry name" value="COPPER AMINE OXIDASE"/>
    <property type="match status" value="1"/>
</dbReference>
<dbReference type="GO" id="GO:0005507">
    <property type="term" value="F:copper ion binding"/>
    <property type="evidence" value="ECO:0007669"/>
    <property type="project" value="InterPro"/>
</dbReference>
<feature type="domain" description="Copper amine oxidase N3-terminal" evidence="18">
    <location>
        <begin position="109"/>
        <end position="204"/>
    </location>
</feature>
<evidence type="ECO:0000256" key="11">
    <source>
        <dbReference type="ARBA" id="ARBA00023211"/>
    </source>
</evidence>
<feature type="active site" description="Proton acceptor" evidence="13">
    <location>
        <position position="348"/>
    </location>
</feature>
<keyword evidence="8 15" id="KW-0560">Oxidoreductase</keyword>
<comment type="cofactor">
    <cofactor evidence="2">
        <name>Mn(2+)</name>
        <dbReference type="ChEBI" id="CHEBI:29035"/>
    </cofactor>
</comment>
<feature type="compositionally biased region" description="Polar residues" evidence="16">
    <location>
        <begin position="724"/>
        <end position="739"/>
    </location>
</feature>
<dbReference type="Gene3D" id="2.70.98.20">
    <property type="entry name" value="Copper amine oxidase, catalytic domain"/>
    <property type="match status" value="2"/>
</dbReference>
<dbReference type="AlphaFoldDB" id="A0A0P1BND7"/>
<dbReference type="FunFam" id="2.70.98.20:FF:000001">
    <property type="entry name" value="Amine oxidase"/>
    <property type="match status" value="1"/>
</dbReference>
<feature type="domain" description="Copper amine oxidase catalytic" evidence="17">
    <location>
        <begin position="630"/>
        <end position="717"/>
    </location>
</feature>
<evidence type="ECO:0000256" key="10">
    <source>
        <dbReference type="ARBA" id="ARBA00023157"/>
    </source>
</evidence>
<dbReference type="OrthoDB" id="5379943at2759"/>
<evidence type="ECO:0000256" key="13">
    <source>
        <dbReference type="PIRSR" id="PIRSR600269-50"/>
    </source>
</evidence>
<dbReference type="Pfam" id="PF02728">
    <property type="entry name" value="Cu_amine_oxidN3"/>
    <property type="match status" value="1"/>
</dbReference>
<comment type="similarity">
    <text evidence="4 15">Belongs to the copper/topaquinone oxidase family.</text>
</comment>
<dbReference type="InterPro" id="IPR016182">
    <property type="entry name" value="Cu_amine_oxidase_N-reg"/>
</dbReference>
<feature type="region of interest" description="Disordered" evidence="16">
    <location>
        <begin position="202"/>
        <end position="230"/>
    </location>
</feature>
<keyword evidence="7 13" id="KW-0801">TPQ</keyword>
<dbReference type="Pfam" id="PF01179">
    <property type="entry name" value="Cu_amine_oxid"/>
    <property type="match status" value="2"/>
</dbReference>
<dbReference type="GO" id="GO:0008131">
    <property type="term" value="F:primary methylamine oxidase activity"/>
    <property type="evidence" value="ECO:0007669"/>
    <property type="project" value="UniProtKB-EC"/>
</dbReference>
<evidence type="ECO:0000313" key="19">
    <source>
        <dbReference type="EMBL" id="CEH17503.1"/>
    </source>
</evidence>
<feature type="active site" description="Schiff-base intermediate with substrate; via topaquinone" evidence="13">
    <location>
        <position position="433"/>
    </location>
</feature>
<dbReference type="GO" id="GO:0048038">
    <property type="term" value="F:quinone binding"/>
    <property type="evidence" value="ECO:0007669"/>
    <property type="project" value="InterPro"/>
</dbReference>
<organism evidence="19 20">
    <name type="scientific">Ceraceosorus bombacis</name>
    <dbReference type="NCBI Taxonomy" id="401625"/>
    <lineage>
        <taxon>Eukaryota</taxon>
        <taxon>Fungi</taxon>
        <taxon>Dikarya</taxon>
        <taxon>Basidiomycota</taxon>
        <taxon>Ustilaginomycotina</taxon>
        <taxon>Exobasidiomycetes</taxon>
        <taxon>Ceraceosorales</taxon>
        <taxon>Ceraceosoraceae</taxon>
        <taxon>Ceraceosorus</taxon>
    </lineage>
</organism>
<dbReference type="InterPro" id="IPR015802">
    <property type="entry name" value="Cu_amine_oxidase_N3"/>
</dbReference>
<dbReference type="PROSITE" id="PS01165">
    <property type="entry name" value="COPPER_AMINE_OXID_2"/>
    <property type="match status" value="1"/>
</dbReference>
<keyword evidence="10" id="KW-1015">Disulfide bond</keyword>
<evidence type="ECO:0000256" key="4">
    <source>
        <dbReference type="ARBA" id="ARBA00007983"/>
    </source>
</evidence>
<dbReference type="EC" id="1.4.3.-" evidence="15"/>
<accession>A0A0P1BND7</accession>
<dbReference type="Proteomes" id="UP000054845">
    <property type="component" value="Unassembled WGS sequence"/>
</dbReference>
<feature type="domain" description="Copper amine oxidase catalytic" evidence="17">
    <location>
        <begin position="263"/>
        <end position="629"/>
    </location>
</feature>
<evidence type="ECO:0000256" key="6">
    <source>
        <dbReference type="ARBA" id="ARBA00022723"/>
    </source>
</evidence>
<evidence type="ECO:0000256" key="9">
    <source>
        <dbReference type="ARBA" id="ARBA00023008"/>
    </source>
</evidence>
<protein>
    <recommendedName>
        <fullName evidence="15">Amine oxidase</fullName>
        <ecNumber evidence="15">1.4.3.-</ecNumber>
    </recommendedName>
</protein>
<keyword evidence="20" id="KW-1185">Reference proteome</keyword>
<dbReference type="GO" id="GO:0009308">
    <property type="term" value="P:amine metabolic process"/>
    <property type="evidence" value="ECO:0007669"/>
    <property type="project" value="UniProtKB-UniRule"/>
</dbReference>
<keyword evidence="9 15" id="KW-0186">Copper</keyword>
<evidence type="ECO:0000256" key="14">
    <source>
        <dbReference type="PIRSR" id="PIRSR600269-51"/>
    </source>
</evidence>
<dbReference type="InterPro" id="IPR000269">
    <property type="entry name" value="Cu_amine_oxidase"/>
</dbReference>
<sequence>MPLPAKSIILATETLRPWLLKSGVKAFKFVNVFLAEPAKADVIAAGFFPRGSDASSSEISGAAPIERLINVHVIDLVKSDAFAAVLKLDSNAGTAEIKGVDKLDAGIQPALTIEELCMAEECIRKDPRVIKLAEEVGVKPDQLYADGWSIGWDKRFPNKRIQQCLTFARFGKDENLYAHPMDFFPILDNNTGEVLAIDFPQHRKGGKLPGGTEPPTEASFGPAPRERISPPLERHDYLPELANAGPHNPEKPLSMRRDLKPLSVVQPEGVSFKRNGNVIEWQKWKMHVGFHPREGLVLSTISYGDTEAPGASASSPKERPLFYRLSLAEMVVPYAEPAHPHYRKFAFDVGEYGLGYLANSLSLGCDCLGSIEYMDGVVAKHDGTVEVIENAICMHEEDTGLLWKHTDYRVGGRAHNVRGRKFVISMVCTVANYEYQINWSFHLDGTIGLEIKLSGILNLYQLDQGEKPEGYGTEVAPRINAHYHQHLFSLRVDSHIDGPLNSIMESHIEESPFPAGSPENFAGNAFTAPYRIFDTAGEAVRDADFNTERSWTFVNEAEKHYSSGKPVGYKVVCKDMPRLYAKHDGFTGVRAPFAKHHLWTVPYQDAHRYPAGLYVPQTFEAPVDSIENWHHLWTVPYQDAHRYPAGLYVPQTFEAPVDSIENWVGDGKASIRNKDIVSYVTIGTTHVPRPEDFPVMPAQSVHVKLEPIGFFARNPALDVPATNDAKSTPASAANSTTNGAPACCRS</sequence>
<reference evidence="19 20" key="1">
    <citation type="submission" date="2014-09" db="EMBL/GenBank/DDBJ databases">
        <authorList>
            <person name="Magalhaes I.L.F."/>
            <person name="Oliveira U."/>
            <person name="Santos F.R."/>
            <person name="Vidigal T.H.D.A."/>
            <person name="Brescovit A.D."/>
            <person name="Santos A.J."/>
        </authorList>
    </citation>
    <scope>NUCLEOTIDE SEQUENCE [LARGE SCALE GENOMIC DNA]</scope>
</reference>
<feature type="region of interest" description="Disordered" evidence="16">
    <location>
        <begin position="723"/>
        <end position="746"/>
    </location>
</feature>
<evidence type="ECO:0000256" key="16">
    <source>
        <dbReference type="SAM" id="MobiDB-lite"/>
    </source>
</evidence>
<dbReference type="SUPFAM" id="SSF49998">
    <property type="entry name" value="Amine oxidase catalytic domain"/>
    <property type="match status" value="2"/>
</dbReference>
<dbReference type="InterPro" id="IPR036460">
    <property type="entry name" value="Cu_amine_oxidase_C_sf"/>
</dbReference>
<comment type="PTM">
    <text evidence="14 15">Topaquinone (TPQ) is generated by copper-dependent autoxidation of a specific tyrosyl residue.</text>
</comment>
<dbReference type="Gene3D" id="3.10.450.40">
    <property type="match status" value="2"/>
</dbReference>
<comment type="cofactor">
    <cofactor evidence="3">
        <name>Zn(2+)</name>
        <dbReference type="ChEBI" id="CHEBI:29105"/>
    </cofactor>
</comment>
<evidence type="ECO:0000256" key="8">
    <source>
        <dbReference type="ARBA" id="ARBA00023002"/>
    </source>
</evidence>
<comment type="cofactor">
    <cofactor evidence="1">
        <name>Cu cation</name>
        <dbReference type="ChEBI" id="CHEBI:23378"/>
    </cofactor>
</comment>
<evidence type="ECO:0000259" key="18">
    <source>
        <dbReference type="Pfam" id="PF02728"/>
    </source>
</evidence>
<evidence type="ECO:0000256" key="1">
    <source>
        <dbReference type="ARBA" id="ARBA00001935"/>
    </source>
</evidence>
<dbReference type="InterPro" id="IPR049947">
    <property type="entry name" value="Cu_Am_Ox_Cu-bd"/>
</dbReference>